<keyword evidence="7" id="KW-0963">Cytoplasm</keyword>
<dbReference type="Pfam" id="PF00817">
    <property type="entry name" value="IMS"/>
    <property type="match status" value="1"/>
</dbReference>
<dbReference type="SUPFAM" id="SSF100879">
    <property type="entry name" value="Lesion bypass DNA polymerase (Y-family), little finger domain"/>
    <property type="match status" value="1"/>
</dbReference>
<keyword evidence="7 10" id="KW-0548">Nucleotidyltransferase</keyword>
<keyword evidence="7" id="KW-0238">DNA-binding</keyword>
<dbReference type="CDD" id="cd03586">
    <property type="entry name" value="PolY_Pol_IV_kappa"/>
    <property type="match status" value="1"/>
</dbReference>
<keyword evidence="4 7" id="KW-0239">DNA-directed DNA polymerase</keyword>
<name>A0ABS1U4H9_9PROT</name>
<dbReference type="Gene3D" id="3.40.1170.60">
    <property type="match status" value="1"/>
</dbReference>
<evidence type="ECO:0000313" key="11">
    <source>
        <dbReference type="Proteomes" id="UP000660885"/>
    </source>
</evidence>
<gene>
    <name evidence="7 10" type="primary">dinB</name>
    <name evidence="10" type="ORF">JMJ56_16370</name>
</gene>
<evidence type="ECO:0000256" key="8">
    <source>
        <dbReference type="SAM" id="MobiDB-lite"/>
    </source>
</evidence>
<accession>A0ABS1U4H9</accession>
<sequence length="384" mass="42012">MKVNLPHANTGQGPTDQAEARASAAAEAVHPRRIIHIDMDAFYASVEQRDHPELRGLPVAVGGSRERGVVAAASYEARRFGVRSAMPSVTARRKCPELVFVPPRFEVYKAVSLQIRGIFAEFTPLIEPLSLDEAYLDVTENLQGAASATEIAQRIRARIKEETRLTASAGVSYNKFLAKLASDHRKPDGLFVITPRMGPAFVETLPVGRFHGVGPATSARMQQLGIHCGLELRAQTLGFLQQHFGKAGAYYYWIARGVDDRPVRPDRIRKSVGAENTFAADLSTLSAARAALQPVIDKVWHYCEGTGVRGRTVTLKVKYADFSQATRSRTTAVPVASRDDLERASILLLESLFPVPKGVRLLGVTVSTLTDERTATEAQLRLSI</sequence>
<feature type="domain" description="UmuC" evidence="9">
    <location>
        <begin position="34"/>
        <end position="214"/>
    </location>
</feature>
<dbReference type="PANTHER" id="PTHR11076">
    <property type="entry name" value="DNA REPAIR POLYMERASE UMUC / TRANSFERASE FAMILY MEMBER"/>
    <property type="match status" value="1"/>
</dbReference>
<reference evidence="10 11" key="1">
    <citation type="submission" date="2021-01" db="EMBL/GenBank/DDBJ databases">
        <title>Belnapia mucosa sp. nov. and Belnapia arida sp. nov., isolated from the Tabernas Desert (Almeria, Spain).</title>
        <authorList>
            <person name="Molina-Menor E."/>
            <person name="Vidal-Verdu A."/>
            <person name="Calonge A."/>
            <person name="Satari L."/>
            <person name="Pereto J."/>
            <person name="Porcar M."/>
        </authorList>
    </citation>
    <scope>NUCLEOTIDE SEQUENCE [LARGE SCALE GENOMIC DNA]</scope>
    <source>
        <strain evidence="10 11">T18</strain>
    </source>
</reference>
<evidence type="ECO:0000256" key="5">
    <source>
        <dbReference type="ARBA" id="ARBA00025589"/>
    </source>
</evidence>
<keyword evidence="7" id="KW-0235">DNA replication</keyword>
<feature type="site" description="Substrate discrimination" evidence="7">
    <location>
        <position position="43"/>
    </location>
</feature>
<comment type="subunit">
    <text evidence="2 7">Monomer.</text>
</comment>
<dbReference type="Gene3D" id="3.30.70.270">
    <property type="match status" value="1"/>
</dbReference>
<dbReference type="InterPro" id="IPR043128">
    <property type="entry name" value="Rev_trsase/Diguanyl_cyclase"/>
</dbReference>
<keyword evidence="7" id="KW-0227">DNA damage</keyword>
<dbReference type="PANTHER" id="PTHR11076:SF33">
    <property type="entry name" value="DNA POLYMERASE KAPPA"/>
    <property type="match status" value="1"/>
</dbReference>
<evidence type="ECO:0000313" key="10">
    <source>
        <dbReference type="EMBL" id="MBL6079594.1"/>
    </source>
</evidence>
<dbReference type="SUPFAM" id="SSF56672">
    <property type="entry name" value="DNA/RNA polymerases"/>
    <property type="match status" value="1"/>
</dbReference>
<comment type="subcellular location">
    <subcellularLocation>
        <location evidence="7">Cytoplasm</location>
    </subcellularLocation>
</comment>
<evidence type="ECO:0000259" key="9">
    <source>
        <dbReference type="PROSITE" id="PS50173"/>
    </source>
</evidence>
<keyword evidence="7 10" id="KW-0808">Transferase</keyword>
<keyword evidence="7" id="KW-0479">Metal-binding</keyword>
<dbReference type="Proteomes" id="UP000660885">
    <property type="component" value="Unassembled WGS sequence"/>
</dbReference>
<dbReference type="InterPro" id="IPR022880">
    <property type="entry name" value="DNApol_IV"/>
</dbReference>
<comment type="catalytic activity">
    <reaction evidence="6 7">
        <text>DNA(n) + a 2'-deoxyribonucleoside 5'-triphosphate = DNA(n+1) + diphosphate</text>
        <dbReference type="Rhea" id="RHEA:22508"/>
        <dbReference type="Rhea" id="RHEA-COMP:17339"/>
        <dbReference type="Rhea" id="RHEA-COMP:17340"/>
        <dbReference type="ChEBI" id="CHEBI:33019"/>
        <dbReference type="ChEBI" id="CHEBI:61560"/>
        <dbReference type="ChEBI" id="CHEBI:173112"/>
        <dbReference type="EC" id="2.7.7.7"/>
    </reaction>
</comment>
<comment type="caution">
    <text evidence="10">The sequence shown here is derived from an EMBL/GenBank/DDBJ whole genome shotgun (WGS) entry which is preliminary data.</text>
</comment>
<dbReference type="NCBIfam" id="NF002677">
    <property type="entry name" value="PRK02406.1"/>
    <property type="match status" value="1"/>
</dbReference>
<evidence type="ECO:0000256" key="6">
    <source>
        <dbReference type="ARBA" id="ARBA00049244"/>
    </source>
</evidence>
<evidence type="ECO:0000256" key="1">
    <source>
        <dbReference type="ARBA" id="ARBA00010945"/>
    </source>
</evidence>
<comment type="cofactor">
    <cofactor evidence="7">
        <name>Mg(2+)</name>
        <dbReference type="ChEBI" id="CHEBI:18420"/>
    </cofactor>
    <text evidence="7">Binds 2 magnesium ions per subunit.</text>
</comment>
<keyword evidence="11" id="KW-1185">Reference proteome</keyword>
<dbReference type="InterPro" id="IPR036775">
    <property type="entry name" value="DNA_pol_Y-fam_lit_finger_sf"/>
</dbReference>
<protein>
    <recommendedName>
        <fullName evidence="7">DNA polymerase IV</fullName>
        <shortName evidence="7">Pol IV</shortName>
        <ecNumber evidence="7">2.7.7.7</ecNumber>
    </recommendedName>
</protein>
<dbReference type="InterPro" id="IPR001126">
    <property type="entry name" value="UmuC"/>
</dbReference>
<keyword evidence="7" id="KW-0234">DNA repair</keyword>
<dbReference type="InterPro" id="IPR043502">
    <property type="entry name" value="DNA/RNA_pol_sf"/>
</dbReference>
<dbReference type="RefSeq" id="WP_202832837.1">
    <property type="nucleotide sequence ID" value="NZ_JAETWB010000007.1"/>
</dbReference>
<organism evidence="10 11">
    <name type="scientific">Belnapia arida</name>
    <dbReference type="NCBI Taxonomy" id="2804533"/>
    <lineage>
        <taxon>Bacteria</taxon>
        <taxon>Pseudomonadati</taxon>
        <taxon>Pseudomonadota</taxon>
        <taxon>Alphaproteobacteria</taxon>
        <taxon>Acetobacterales</taxon>
        <taxon>Roseomonadaceae</taxon>
        <taxon>Belnapia</taxon>
    </lineage>
</organism>
<comment type="similarity">
    <text evidence="1 7">Belongs to the DNA polymerase type-Y family.</text>
</comment>
<feature type="binding site" evidence="7">
    <location>
        <position position="132"/>
    </location>
    <ligand>
        <name>Mg(2+)</name>
        <dbReference type="ChEBI" id="CHEBI:18420"/>
    </ligand>
</feature>
<comment type="function">
    <text evidence="5 7">Poorly processive, error-prone DNA polymerase involved in untargeted mutagenesis. Copies undamaged DNA at stalled replication forks, which arise in vivo from mismatched or misaligned primer ends. These misaligned primers can be extended by PolIV. Exhibits no 3'-5' exonuclease (proofreading) activity. May be involved in translesional synthesis, in conjunction with the beta clamp from PolIII.</text>
</comment>
<dbReference type="PROSITE" id="PS50173">
    <property type="entry name" value="UMUC"/>
    <property type="match status" value="1"/>
</dbReference>
<dbReference type="EC" id="2.7.7.7" evidence="7"/>
<dbReference type="Gene3D" id="3.30.1490.100">
    <property type="entry name" value="DNA polymerase, Y-family, little finger domain"/>
    <property type="match status" value="1"/>
</dbReference>
<evidence type="ECO:0000256" key="3">
    <source>
        <dbReference type="ARBA" id="ARBA00022457"/>
    </source>
</evidence>
<dbReference type="EMBL" id="JAETWB010000007">
    <property type="protein sequence ID" value="MBL6079594.1"/>
    <property type="molecule type" value="Genomic_DNA"/>
</dbReference>
<feature type="region of interest" description="Disordered" evidence="8">
    <location>
        <begin position="1"/>
        <end position="24"/>
    </location>
</feature>
<proteinExistence type="inferred from homology"/>
<dbReference type="Pfam" id="PF11799">
    <property type="entry name" value="IMS_C"/>
    <property type="match status" value="1"/>
</dbReference>
<dbReference type="InterPro" id="IPR017961">
    <property type="entry name" value="DNA_pol_Y-fam_little_finger"/>
</dbReference>
<keyword evidence="3 7" id="KW-0515">Mutator protein</keyword>
<dbReference type="HAMAP" id="MF_01113">
    <property type="entry name" value="DNApol_IV"/>
    <property type="match status" value="1"/>
</dbReference>
<evidence type="ECO:0000256" key="4">
    <source>
        <dbReference type="ARBA" id="ARBA00022932"/>
    </source>
</evidence>
<dbReference type="GO" id="GO:0003887">
    <property type="term" value="F:DNA-directed DNA polymerase activity"/>
    <property type="evidence" value="ECO:0007669"/>
    <property type="project" value="UniProtKB-EC"/>
</dbReference>
<evidence type="ECO:0000256" key="7">
    <source>
        <dbReference type="HAMAP-Rule" id="MF_01113"/>
    </source>
</evidence>
<evidence type="ECO:0000256" key="2">
    <source>
        <dbReference type="ARBA" id="ARBA00011245"/>
    </source>
</evidence>
<feature type="active site" evidence="7">
    <location>
        <position position="133"/>
    </location>
</feature>
<dbReference type="InterPro" id="IPR050116">
    <property type="entry name" value="DNA_polymerase-Y"/>
</dbReference>
<keyword evidence="7" id="KW-0460">Magnesium</keyword>
<feature type="binding site" evidence="7">
    <location>
        <position position="38"/>
    </location>
    <ligand>
        <name>Mg(2+)</name>
        <dbReference type="ChEBI" id="CHEBI:18420"/>
    </ligand>
</feature>
<dbReference type="Gene3D" id="1.10.150.20">
    <property type="entry name" value="5' to 3' exonuclease, C-terminal subdomain"/>
    <property type="match status" value="1"/>
</dbReference>